<evidence type="ECO:0000313" key="8">
    <source>
        <dbReference type="EMBL" id="MBC5668219.1"/>
    </source>
</evidence>
<dbReference type="InterPro" id="IPR007848">
    <property type="entry name" value="Small_mtfrase_dom"/>
</dbReference>
<dbReference type="GO" id="GO:0102559">
    <property type="term" value="F:peptide chain release factor N(5)-glutamine methyltransferase activity"/>
    <property type="evidence" value="ECO:0007669"/>
    <property type="project" value="UniProtKB-EC"/>
</dbReference>
<proteinExistence type="inferred from homology"/>
<keyword evidence="2 5" id="KW-0808">Transferase</keyword>
<evidence type="ECO:0000259" key="6">
    <source>
        <dbReference type="Pfam" id="PF05175"/>
    </source>
</evidence>
<protein>
    <recommendedName>
        <fullName evidence="5">Release factor glutamine methyltransferase</fullName>
        <shortName evidence="5">RF MTase</shortName>
        <ecNumber evidence="5">2.1.1.297</ecNumber>
    </recommendedName>
    <alternativeName>
        <fullName evidence="5">N5-glutamine methyltransferase PrmC</fullName>
    </alternativeName>
    <alternativeName>
        <fullName evidence="5">Protein-(glutamine-N5) MTase PrmC</fullName>
    </alternativeName>
    <alternativeName>
        <fullName evidence="5">Protein-glutamine N-methyltransferase PrmC</fullName>
    </alternativeName>
</protein>
<dbReference type="RefSeq" id="WP_186840471.1">
    <property type="nucleotide sequence ID" value="NZ_JACOOZ010000006.1"/>
</dbReference>
<comment type="caution">
    <text evidence="5">Lacks conserved residue(s) required for the propagation of feature annotation.</text>
</comment>
<evidence type="ECO:0000256" key="4">
    <source>
        <dbReference type="ARBA" id="ARBA00048391"/>
    </source>
</evidence>
<dbReference type="PANTHER" id="PTHR18895">
    <property type="entry name" value="HEMK METHYLTRANSFERASE"/>
    <property type="match status" value="1"/>
</dbReference>
<evidence type="ECO:0000256" key="5">
    <source>
        <dbReference type="HAMAP-Rule" id="MF_02126"/>
    </source>
</evidence>
<gene>
    <name evidence="5 8" type="primary">prmC</name>
    <name evidence="8" type="ORF">H8S00_09510</name>
</gene>
<evidence type="ECO:0000256" key="3">
    <source>
        <dbReference type="ARBA" id="ARBA00022691"/>
    </source>
</evidence>
<reference evidence="8 9" key="1">
    <citation type="submission" date="2020-08" db="EMBL/GenBank/DDBJ databases">
        <title>Genome public.</title>
        <authorList>
            <person name="Liu C."/>
            <person name="Sun Q."/>
        </authorList>
    </citation>
    <scope>NUCLEOTIDE SEQUENCE [LARGE SCALE GENOMIC DNA]</scope>
    <source>
        <strain evidence="8 9">BX4</strain>
    </source>
</reference>
<dbReference type="InterPro" id="IPR019874">
    <property type="entry name" value="RF_methyltr_PrmC"/>
</dbReference>
<dbReference type="Proteomes" id="UP000597877">
    <property type="component" value="Unassembled WGS sequence"/>
</dbReference>
<evidence type="ECO:0000313" key="9">
    <source>
        <dbReference type="Proteomes" id="UP000597877"/>
    </source>
</evidence>
<accession>A0ABR7F3N1</accession>
<comment type="similarity">
    <text evidence="5">Belongs to the protein N5-glutamine methyltransferase family. PrmC subfamily.</text>
</comment>
<sequence>MEKILIKDLIAKASEKLKKAEVTDYVIDSRLLAEYVFHIDYYKLLVHPDMETDVKNAQIYNQLIEKRAAHIPLQHLTGNQEFMGINFKVNENVLIPRQDTEILVEEVIKYINSQERKVKVLDMCTGSGCIAISIDKLCDNAQVVGADISKKALEIAEINNKENSAGVDFIESDLFENIKECFDVIVSNPPYIESEKIEKLMPEVRDFEPRIALDGTKDGLEFYRNICNNLSRYLKEQGAVFFEIGYNQGRSVSKILNEQGFEKVKIIKDYSQNDRVVFALR</sequence>
<dbReference type="NCBIfam" id="TIGR00536">
    <property type="entry name" value="hemK_fam"/>
    <property type="match status" value="1"/>
</dbReference>
<dbReference type="EC" id="2.1.1.297" evidence="5"/>
<dbReference type="PROSITE" id="PS00092">
    <property type="entry name" value="N6_MTASE"/>
    <property type="match status" value="1"/>
</dbReference>
<organism evidence="8 9">
    <name type="scientific">Eubacterium segne</name>
    <dbReference type="NCBI Taxonomy" id="2763045"/>
    <lineage>
        <taxon>Bacteria</taxon>
        <taxon>Bacillati</taxon>
        <taxon>Bacillota</taxon>
        <taxon>Clostridia</taxon>
        <taxon>Eubacteriales</taxon>
        <taxon>Eubacteriaceae</taxon>
        <taxon>Eubacterium</taxon>
    </lineage>
</organism>
<feature type="domain" description="Methyltransferase small" evidence="6">
    <location>
        <begin position="102"/>
        <end position="197"/>
    </location>
</feature>
<dbReference type="EMBL" id="JACOOZ010000006">
    <property type="protein sequence ID" value="MBC5668219.1"/>
    <property type="molecule type" value="Genomic_DNA"/>
</dbReference>
<keyword evidence="1 5" id="KW-0489">Methyltransferase</keyword>
<feature type="domain" description="Release factor glutamine methyltransferase N-terminal" evidence="7">
    <location>
        <begin position="8"/>
        <end position="78"/>
    </location>
</feature>
<dbReference type="Gene3D" id="3.40.50.150">
    <property type="entry name" value="Vaccinia Virus protein VP39"/>
    <property type="match status" value="1"/>
</dbReference>
<dbReference type="SUPFAM" id="SSF53335">
    <property type="entry name" value="S-adenosyl-L-methionine-dependent methyltransferases"/>
    <property type="match status" value="1"/>
</dbReference>
<dbReference type="InterPro" id="IPR004556">
    <property type="entry name" value="HemK-like"/>
</dbReference>
<feature type="binding site" evidence="5">
    <location>
        <begin position="188"/>
        <end position="191"/>
    </location>
    <ligand>
        <name>substrate</name>
    </ligand>
</feature>
<dbReference type="Pfam" id="PF17827">
    <property type="entry name" value="PrmC_N"/>
    <property type="match status" value="1"/>
</dbReference>
<dbReference type="HAMAP" id="MF_02126">
    <property type="entry name" value="RF_methyltr_PrmC"/>
    <property type="match status" value="1"/>
</dbReference>
<dbReference type="PANTHER" id="PTHR18895:SF74">
    <property type="entry name" value="MTRF1L RELEASE FACTOR GLUTAMINE METHYLTRANSFERASE"/>
    <property type="match status" value="1"/>
</dbReference>
<name>A0ABR7F3N1_9FIRM</name>
<dbReference type="Pfam" id="PF05175">
    <property type="entry name" value="MTS"/>
    <property type="match status" value="1"/>
</dbReference>
<dbReference type="InterPro" id="IPR050320">
    <property type="entry name" value="N5-glutamine_MTase"/>
</dbReference>
<dbReference type="NCBIfam" id="TIGR03534">
    <property type="entry name" value="RF_mod_PrmC"/>
    <property type="match status" value="1"/>
</dbReference>
<evidence type="ECO:0000256" key="2">
    <source>
        <dbReference type="ARBA" id="ARBA00022679"/>
    </source>
</evidence>
<evidence type="ECO:0000256" key="1">
    <source>
        <dbReference type="ARBA" id="ARBA00022603"/>
    </source>
</evidence>
<dbReference type="Gene3D" id="1.10.8.10">
    <property type="entry name" value="DNA helicase RuvA subunit, C-terminal domain"/>
    <property type="match status" value="1"/>
</dbReference>
<dbReference type="InterPro" id="IPR029063">
    <property type="entry name" value="SAM-dependent_MTases_sf"/>
</dbReference>
<comment type="caution">
    <text evidence="8">The sequence shown here is derived from an EMBL/GenBank/DDBJ whole genome shotgun (WGS) entry which is preliminary data.</text>
</comment>
<feature type="binding site" evidence="5">
    <location>
        <position position="147"/>
    </location>
    <ligand>
        <name>S-adenosyl-L-methionine</name>
        <dbReference type="ChEBI" id="CHEBI:59789"/>
    </ligand>
</feature>
<feature type="binding site" evidence="5">
    <location>
        <position position="188"/>
    </location>
    <ligand>
        <name>S-adenosyl-L-methionine</name>
        <dbReference type="ChEBI" id="CHEBI:59789"/>
    </ligand>
</feature>
<evidence type="ECO:0000259" key="7">
    <source>
        <dbReference type="Pfam" id="PF17827"/>
    </source>
</evidence>
<comment type="function">
    <text evidence="5">Methylates the class 1 translation termination release factors RF1/PrfA and RF2/PrfB on the glutamine residue of the universally conserved GGQ motif.</text>
</comment>
<keyword evidence="3 5" id="KW-0949">S-adenosyl-L-methionine</keyword>
<dbReference type="CDD" id="cd02440">
    <property type="entry name" value="AdoMet_MTases"/>
    <property type="match status" value="1"/>
</dbReference>
<dbReference type="InterPro" id="IPR040758">
    <property type="entry name" value="PrmC_N"/>
</dbReference>
<dbReference type="GO" id="GO:0032259">
    <property type="term" value="P:methylation"/>
    <property type="evidence" value="ECO:0007669"/>
    <property type="project" value="UniProtKB-KW"/>
</dbReference>
<keyword evidence="9" id="KW-1185">Reference proteome</keyword>
<dbReference type="InterPro" id="IPR002052">
    <property type="entry name" value="DNA_methylase_N6_adenine_CS"/>
</dbReference>
<comment type="catalytic activity">
    <reaction evidence="4 5">
        <text>L-glutaminyl-[peptide chain release factor] + S-adenosyl-L-methionine = N(5)-methyl-L-glutaminyl-[peptide chain release factor] + S-adenosyl-L-homocysteine + H(+)</text>
        <dbReference type="Rhea" id="RHEA:42896"/>
        <dbReference type="Rhea" id="RHEA-COMP:10271"/>
        <dbReference type="Rhea" id="RHEA-COMP:10272"/>
        <dbReference type="ChEBI" id="CHEBI:15378"/>
        <dbReference type="ChEBI" id="CHEBI:30011"/>
        <dbReference type="ChEBI" id="CHEBI:57856"/>
        <dbReference type="ChEBI" id="CHEBI:59789"/>
        <dbReference type="ChEBI" id="CHEBI:61891"/>
        <dbReference type="EC" id="2.1.1.297"/>
    </reaction>
</comment>